<proteinExistence type="predicted"/>
<feature type="region of interest" description="Disordered" evidence="1">
    <location>
        <begin position="438"/>
        <end position="464"/>
    </location>
</feature>
<keyword evidence="2" id="KW-1133">Transmembrane helix</keyword>
<feature type="domain" description="Metallo-beta-lactamase" evidence="3">
    <location>
        <begin position="792"/>
        <end position="967"/>
    </location>
</feature>
<dbReference type="SUPFAM" id="SSF56281">
    <property type="entry name" value="Metallo-hydrolase/oxidoreductase"/>
    <property type="match status" value="1"/>
</dbReference>
<dbReference type="EMBL" id="KL648432">
    <property type="protein sequence ID" value="KEY70537.1"/>
    <property type="molecule type" value="Genomic_DNA"/>
</dbReference>
<feature type="compositionally biased region" description="Basic and acidic residues" evidence="1">
    <location>
        <begin position="28"/>
        <end position="37"/>
    </location>
</feature>
<feature type="transmembrane region" description="Helical" evidence="2">
    <location>
        <begin position="168"/>
        <end position="196"/>
    </location>
</feature>
<feature type="compositionally biased region" description="Pro residues" evidence="1">
    <location>
        <begin position="442"/>
        <end position="457"/>
    </location>
</feature>
<evidence type="ECO:0000256" key="2">
    <source>
        <dbReference type="SAM" id="Phobius"/>
    </source>
</evidence>
<keyword evidence="5" id="KW-1185">Reference proteome</keyword>
<dbReference type="PANTHER" id="PTHR38694">
    <property type="entry name" value="CONSERVED EXPRESSED PROTEIN"/>
    <property type="match status" value="1"/>
</dbReference>
<evidence type="ECO:0000313" key="5">
    <source>
        <dbReference type="Proteomes" id="UP000028045"/>
    </source>
</evidence>
<evidence type="ECO:0000256" key="1">
    <source>
        <dbReference type="SAM" id="MobiDB-lite"/>
    </source>
</evidence>
<accession>A0A084AZ08</accession>
<gene>
    <name evidence="4" type="ORF">S7711_02695</name>
</gene>
<dbReference type="Proteomes" id="UP000028045">
    <property type="component" value="Unassembled WGS sequence"/>
</dbReference>
<dbReference type="Gene3D" id="3.60.15.10">
    <property type="entry name" value="Ribonuclease Z/Hydroxyacylglutathione hydrolase-like"/>
    <property type="match status" value="1"/>
</dbReference>
<dbReference type="InterPro" id="IPR001279">
    <property type="entry name" value="Metallo-B-lactamas"/>
</dbReference>
<dbReference type="OrthoDB" id="1708389at2759"/>
<dbReference type="HOGENOM" id="CLU_011672_0_0_1"/>
<dbReference type="AlphaFoldDB" id="A0A084AZ08"/>
<protein>
    <recommendedName>
        <fullName evidence="3">Metallo-beta-lactamase domain-containing protein</fullName>
    </recommendedName>
</protein>
<keyword evidence="2" id="KW-0812">Transmembrane</keyword>
<keyword evidence="2" id="KW-0472">Membrane</keyword>
<name>A0A084AZ08_STACB</name>
<dbReference type="InterPro" id="IPR021709">
    <property type="entry name" value="DUF3292"/>
</dbReference>
<dbReference type="Pfam" id="PF11696">
    <property type="entry name" value="DUF3292"/>
    <property type="match status" value="1"/>
</dbReference>
<feature type="region of interest" description="Disordered" evidence="1">
    <location>
        <begin position="266"/>
        <end position="286"/>
    </location>
</feature>
<feature type="transmembrane region" description="Helical" evidence="2">
    <location>
        <begin position="355"/>
        <end position="376"/>
    </location>
</feature>
<feature type="region of interest" description="Disordered" evidence="1">
    <location>
        <begin position="1"/>
        <end position="61"/>
    </location>
</feature>
<dbReference type="PANTHER" id="PTHR38694:SF1">
    <property type="entry name" value="PEROXIN DOMAIN-CONTAINING PROTEIN"/>
    <property type="match status" value="1"/>
</dbReference>
<sequence length="1013" mass="110766">MSTTAGPPAYNNPSAPPQAPLAGGPEMLEAHEEEKPTASHALADDSLANLEPGEPRGASQIEHGDLEVKNLGWNDEAANIPRPVVGGIANEDLWTLVRRFNKQVFHVRSIEVPPLGDLDMNIADDEEFSPDKLRAQLERLYMVVITSLFALWKHVVRLRSWRERRRTSAFLAVYAAAWLLNMVIPTLTAFLLVLVLHPPSRSFCFPPAPPALIDSKSGGVKKPPAGVLASDDSITGAPEKHQGEAVELEARSFVNSISTLVMSTAVGKDPQADPQSENRTPDPTDLTADVAEARDKTMGHETNVDHNRTKAPVSRAVWDKARPTMHMVADLVDTWERMGNALRATPPFPRRRPRLALAAVIAPLFLGSCFLTSYMMMKGAGFGVGFAFFGDPIITPALAFINKTYPRWQKYVELRNTILKGVPTNAQLAITLLRVGEKNRAPIPPPPGPTSGPPPVEPHATAGQGLDHLGRLHAAEYCKELGTLTPRKGVSEAEIDEAIKPQPEEEVADDHPVTKPKKGHRIINMLKGTTKGGIQTLLTADKAKAAVGARHARNRLGVVKNTETNPPTGPIRFPARYHGHKGHAYITATATTPALSWTSDLDDVNPAWTVTIGDIDELRKLGGLGWKSKIVVGWAMQREIMDGLLVRTKRGEEHHLTAISMRDELFNRLLSMGSQMWEAIYQTDSALLKHDHGTTTPTAAFTSVPTMSFDREPYDDSAASYPICTACTTQFPPSPSRSTCFVCDDPRQFVPPSGQSFTTLAALRSSHRNEFTTYAADPRLTFIETTPKLGIGQRAVLVRTPAGNVLWDCVALLDDETVRRVREMGGLRAVVISHPHYYSTHVLWARAFGCPVYLAAEDREWLAASSSHQTFLTETATPILDTGFTAIKLGGHFPGSLVGLFSSRLFIADTLVTTPAGRGDWSRDAAGQLRAGRPPGMNTFAFLWSIPNMIPLAADEVARMWSVLRGFEFAATHGAFAGMDIEDEGIKGRVLESMKIQVRYMGYGEHALLQEEC</sequence>
<dbReference type="InterPro" id="IPR036866">
    <property type="entry name" value="RibonucZ/Hydroxyglut_hydro"/>
</dbReference>
<organism evidence="4 5">
    <name type="scientific">Stachybotrys chartarum (strain CBS 109288 / IBT 7711)</name>
    <name type="common">Toxic black mold</name>
    <name type="synonym">Stilbospora chartarum</name>
    <dbReference type="NCBI Taxonomy" id="1280523"/>
    <lineage>
        <taxon>Eukaryota</taxon>
        <taxon>Fungi</taxon>
        <taxon>Dikarya</taxon>
        <taxon>Ascomycota</taxon>
        <taxon>Pezizomycotina</taxon>
        <taxon>Sordariomycetes</taxon>
        <taxon>Hypocreomycetidae</taxon>
        <taxon>Hypocreales</taxon>
        <taxon>Stachybotryaceae</taxon>
        <taxon>Stachybotrys</taxon>
    </lineage>
</organism>
<evidence type="ECO:0000313" key="4">
    <source>
        <dbReference type="EMBL" id="KEY70537.1"/>
    </source>
</evidence>
<evidence type="ECO:0000259" key="3">
    <source>
        <dbReference type="SMART" id="SM00849"/>
    </source>
</evidence>
<dbReference type="SMART" id="SM00849">
    <property type="entry name" value="Lactamase_B"/>
    <property type="match status" value="1"/>
</dbReference>
<reference evidence="4 5" key="1">
    <citation type="journal article" date="2014" name="BMC Genomics">
        <title>Comparative genome sequencing reveals chemotype-specific gene clusters in the toxigenic black mold Stachybotrys.</title>
        <authorList>
            <person name="Semeiks J."/>
            <person name="Borek D."/>
            <person name="Otwinowski Z."/>
            <person name="Grishin N.V."/>
        </authorList>
    </citation>
    <scope>NUCLEOTIDE SEQUENCE [LARGE SCALE GENOMIC DNA]</scope>
    <source>
        <strain evidence="5">CBS 109288 / IBT 7711</strain>
    </source>
</reference>